<feature type="coiled-coil region" evidence="1">
    <location>
        <begin position="1921"/>
        <end position="1948"/>
    </location>
</feature>
<comment type="caution">
    <text evidence="4">The sequence shown here is derived from an EMBL/GenBank/DDBJ whole genome shotgun (WGS) entry which is preliminary data.</text>
</comment>
<evidence type="ECO:0000259" key="3">
    <source>
        <dbReference type="Pfam" id="PF26633"/>
    </source>
</evidence>
<sequence>MAPLPVTIKWSIFVEDQLIWKGKKTPLRKPPTFVNLLNVLWRNTSYKGKLAIKKHKYVRISIVGEEGFITGDDHRPLKDGDELEFRFSEKPMENSVGIRKKLVFLSYVYYLEPIERSQEMAPFEPVKLHFTPPGFEGNIVCRNDQSVYRKKSGEDGVYECLKCPATVKMLEDEQSGWLQAPHQHQEEEPQVEAPEGGQQGDGNLDSVWAKAVSDALSTENDASHSTPKAPTRLYPLLPKETDAFPSEGSPASSPQAAQRKIYTRSVSFGPNSQASTPQTPNGKAPVGSFAGRRPFVRKDSFVRPAPNPLKISVQGVVKEPDDAVWSFDELIDAESITVQDIIHHVYKLQVSAKRPEKRFGATVKKWKPLFEKFYFVDSDYDRTFATNGEAYQITFVDMGTGLELRQHSIVVEPDDALKVTNGADVSKPRRNGDSTIENEEKPMRIRRLASLFEQQNLEDEPSSEVISSKVESGHSETAPQTEQPQDEENKVMTSIFKAFFLTEGAEMCYEKVVEYESGNIPMLRKIVEEIFYDDNDWCQSSCFAEIQKKVPGFGYFMDVASDYGSVECENKTEYEVKYYDVACYSKENRSSFVVDLPGVDLPASTNSSNSGLNDPNFFRTKAKKLEPFKGDAQKKALVRMRCPMGCAEETLAWNCASCGDYLYYDFADSLFCKCGIHNSKLMSLKCSYGDHDYISEGVESKIDEAIEDIGECNEFNVVLLGETGAGKSTWLNSIFNYLPFKTLEAAIEADKIHVPIPSYFQLTDEDGNTTKVLVGEEDDNECLEIGQSATQNPKTYTFMYESNFYRFIDVPGIGDCRGPKQDRLNFQMIMDELQNYKHIHAICILTPADFPRLNVMFRFCIQELLIHLHQDAVKNIVFCFTRAQSTNYMAGNTQFLLRKMLDQYKEKRGIEVEMSRKNMFFFDNEGFRYLCAYRQNLDLHVASANVANSWNVSAHSTRAILDYITTIKPHDTRKMLSINEAKRIINQLTPIAAEITRNIDRNIKIVKQKMAELKDMDAEYIKLQPFLKIKQNVISDYHPKMVCASAKCSETVPIPGTDKTVTIYKEPCHKRCVVPFSSPGVHPNRHLKRCCIMTDGKCIRCGCSWDVHVHIRHQHDNKVVEIENTELKKYLDGQLQEQVKVVNVIDSYKARNAKLCDQKKRIQKITVKFMAFLHFNAIAVVNDTYEEYLATAIRSLEEDILEDNTKEITQLRTLLSEHKNEVTLLKENIENKSVQEITLADVDRMKNELRNMDELGLQFKGFMMALDSATEVNFRMAPFVITVKWSIFVENQFISREKEKFFLKTPSLLELAKQIHQKLRIDKCFQFVRIAYIDIGIFLSRREVDSPAKTGDDLEFRFLERPLESSHPLAHRTGCFSMGSRRPHSPPYKPSFASCAPYQDRKPSRNSNKTNGSAEQQHKQSVQSAAKSLNGMNIDPTAEQRNLSNQAQSQKVDNTRNVRKTSTHFPSVNSQGCTDPPHNAEPQLLIKHPHLPLPKSDDFCPPRSFSRPSSILVDDAAPQHTPPPIPPKPARLSAQSPSEITFSAQLDLAKSHKRPLADVQLNEEAKRPHLTNGDIGFTVPIVPEDPTTIVLLGETGVGKSTFVNAICNYLKFDTLGEAESSADLNFLIPAQFNFGDQKIVVGVDQNEELNDEGASATQRPKAYEFAHGNKTYRIIDVPGIGDSRGLEQDQKNFDMIVEEINKYPQIHAVCILMPSEGARLTVAMKYCIHELLSNLHQDVAKNIVFCFTKTRATFYKNGGTYSLLERYLQKLEEKQGVNVKLNRDTTYFFDNEAFRFLCIQKKTGALDNQRVDMVKSWDISRENAKRLLDYVFTLPPHDTRQMAALSEAKRVVMKIAQLAAEVNALMTNGSIVTESTHRNKIEQICAKCSAFLRQNALSARSDDYVTYLKSAIETAEHEAMLGEGNEKLLDLKNSLNSYERQVSILEHSNDIQQKVNVDEIYELKSQLQQLAAEYGIYIDKKSTISTV</sequence>
<feature type="region of interest" description="Disordered" evidence="2">
    <location>
        <begin position="420"/>
        <end position="440"/>
    </location>
</feature>
<dbReference type="Gene3D" id="3.40.50.300">
    <property type="entry name" value="P-loop containing nucleotide triphosphate hydrolases"/>
    <property type="match status" value="2"/>
</dbReference>
<dbReference type="InterPro" id="IPR058519">
    <property type="entry name" value="DUF8206"/>
</dbReference>
<name>A0AA39IF75_9BILA</name>
<evidence type="ECO:0000313" key="5">
    <source>
        <dbReference type="Proteomes" id="UP001175271"/>
    </source>
</evidence>
<dbReference type="EMBL" id="JAUCMV010000001">
    <property type="protein sequence ID" value="KAK0422128.1"/>
    <property type="molecule type" value="Genomic_DNA"/>
</dbReference>
<keyword evidence="5" id="KW-1185">Reference proteome</keyword>
<dbReference type="SUPFAM" id="SSF52540">
    <property type="entry name" value="P-loop containing nucleoside triphosphate hydrolases"/>
    <property type="match status" value="3"/>
</dbReference>
<feature type="compositionally biased region" description="Polar residues" evidence="2">
    <location>
        <begin position="264"/>
        <end position="281"/>
    </location>
</feature>
<reference evidence="4" key="1">
    <citation type="submission" date="2023-06" db="EMBL/GenBank/DDBJ databases">
        <title>Genomic analysis of the entomopathogenic nematode Steinernema hermaphroditum.</title>
        <authorList>
            <person name="Schwarz E.M."/>
            <person name="Heppert J.K."/>
            <person name="Baniya A."/>
            <person name="Schwartz H.T."/>
            <person name="Tan C.-H."/>
            <person name="Antoshechkin I."/>
            <person name="Sternberg P.W."/>
            <person name="Goodrich-Blair H."/>
            <person name="Dillman A.R."/>
        </authorList>
    </citation>
    <scope>NUCLEOTIDE SEQUENCE</scope>
    <source>
        <strain evidence="4">PS9179</strain>
        <tissue evidence="4">Whole animal</tissue>
    </source>
</reference>
<feature type="compositionally biased region" description="Polar residues" evidence="2">
    <location>
        <begin position="1440"/>
        <end position="1452"/>
    </location>
</feature>
<proteinExistence type="predicted"/>
<accession>A0AA39IF75</accession>
<feature type="region of interest" description="Disordered" evidence="2">
    <location>
        <begin position="1374"/>
        <end position="1426"/>
    </location>
</feature>
<dbReference type="InterPro" id="IPR027417">
    <property type="entry name" value="P-loop_NTPase"/>
</dbReference>
<dbReference type="PANTHER" id="PTHR32046:SF11">
    <property type="entry name" value="IMMUNE-ASSOCIATED NUCLEOTIDE-BINDING PROTEIN 10-LIKE"/>
    <property type="match status" value="1"/>
</dbReference>
<dbReference type="PROSITE" id="PS00675">
    <property type="entry name" value="SIGMA54_INTERACT_1"/>
    <property type="match status" value="1"/>
</dbReference>
<evidence type="ECO:0000256" key="2">
    <source>
        <dbReference type="SAM" id="MobiDB-lite"/>
    </source>
</evidence>
<protein>
    <recommendedName>
        <fullName evidence="3">DUF8206 domain-containing protein</fullName>
    </recommendedName>
</protein>
<feature type="compositionally biased region" description="Polar residues" evidence="2">
    <location>
        <begin position="1463"/>
        <end position="1473"/>
    </location>
</feature>
<organism evidence="4 5">
    <name type="scientific">Steinernema hermaphroditum</name>
    <dbReference type="NCBI Taxonomy" id="289476"/>
    <lineage>
        <taxon>Eukaryota</taxon>
        <taxon>Metazoa</taxon>
        <taxon>Ecdysozoa</taxon>
        <taxon>Nematoda</taxon>
        <taxon>Chromadorea</taxon>
        <taxon>Rhabditida</taxon>
        <taxon>Tylenchina</taxon>
        <taxon>Panagrolaimomorpha</taxon>
        <taxon>Strongyloidoidea</taxon>
        <taxon>Steinernematidae</taxon>
        <taxon>Steinernema</taxon>
    </lineage>
</organism>
<gene>
    <name evidence="4" type="ORF">QR680_007383</name>
</gene>
<feature type="region of interest" description="Disordered" evidence="2">
    <location>
        <begin position="1440"/>
        <end position="1536"/>
    </location>
</feature>
<feature type="compositionally biased region" description="Pro residues" evidence="2">
    <location>
        <begin position="1520"/>
        <end position="1529"/>
    </location>
</feature>
<feature type="region of interest" description="Disordered" evidence="2">
    <location>
        <begin position="456"/>
        <end position="489"/>
    </location>
</feature>
<keyword evidence="1" id="KW-0175">Coiled coil</keyword>
<dbReference type="CDD" id="cd00882">
    <property type="entry name" value="Ras_like_GTPase"/>
    <property type="match status" value="1"/>
</dbReference>
<feature type="compositionally biased region" description="Polar residues" evidence="2">
    <location>
        <begin position="215"/>
        <end position="228"/>
    </location>
</feature>
<dbReference type="InterPro" id="IPR025662">
    <property type="entry name" value="Sigma_54_int_dom_ATP-bd_1"/>
</dbReference>
<feature type="compositionally biased region" description="Polar residues" evidence="2">
    <location>
        <begin position="1405"/>
        <end position="1426"/>
    </location>
</feature>
<feature type="compositionally biased region" description="Low complexity" evidence="2">
    <location>
        <begin position="1501"/>
        <end position="1510"/>
    </location>
</feature>
<dbReference type="PANTHER" id="PTHR32046">
    <property type="entry name" value="G DOMAIN-CONTAINING PROTEIN"/>
    <property type="match status" value="1"/>
</dbReference>
<evidence type="ECO:0000313" key="4">
    <source>
        <dbReference type="EMBL" id="KAK0422128.1"/>
    </source>
</evidence>
<feature type="coiled-coil region" evidence="1">
    <location>
        <begin position="1201"/>
        <end position="1235"/>
    </location>
</feature>
<dbReference type="Proteomes" id="UP001175271">
    <property type="component" value="Unassembled WGS sequence"/>
</dbReference>
<feature type="compositionally biased region" description="Basic and acidic residues" evidence="2">
    <location>
        <begin position="426"/>
        <end position="440"/>
    </location>
</feature>
<feature type="domain" description="DUF8206" evidence="3">
    <location>
        <begin position="1038"/>
        <end position="1113"/>
    </location>
</feature>
<feature type="region of interest" description="Disordered" evidence="2">
    <location>
        <begin position="178"/>
        <end position="289"/>
    </location>
</feature>
<evidence type="ECO:0000256" key="1">
    <source>
        <dbReference type="SAM" id="Coils"/>
    </source>
</evidence>
<dbReference type="Pfam" id="PF26633">
    <property type="entry name" value="DUF8206"/>
    <property type="match status" value="1"/>
</dbReference>
<feature type="compositionally biased region" description="Polar residues" evidence="2">
    <location>
        <begin position="464"/>
        <end position="483"/>
    </location>
</feature>